<evidence type="ECO:0000256" key="2">
    <source>
        <dbReference type="ARBA" id="ARBA00022603"/>
    </source>
</evidence>
<dbReference type="GO" id="GO:0006304">
    <property type="term" value="P:DNA modification"/>
    <property type="evidence" value="ECO:0007669"/>
    <property type="project" value="InterPro"/>
</dbReference>
<dbReference type="GO" id="GO:0032259">
    <property type="term" value="P:methylation"/>
    <property type="evidence" value="ECO:0007669"/>
    <property type="project" value="UniProtKB-KW"/>
</dbReference>
<comment type="catalytic activity">
    <reaction evidence="5">
        <text>a 2'-deoxyadenosine in DNA + S-adenosyl-L-methionine = an N(6)-methyl-2'-deoxyadenosine in DNA + S-adenosyl-L-homocysteine + H(+)</text>
        <dbReference type="Rhea" id="RHEA:15197"/>
        <dbReference type="Rhea" id="RHEA-COMP:12418"/>
        <dbReference type="Rhea" id="RHEA-COMP:12419"/>
        <dbReference type="ChEBI" id="CHEBI:15378"/>
        <dbReference type="ChEBI" id="CHEBI:57856"/>
        <dbReference type="ChEBI" id="CHEBI:59789"/>
        <dbReference type="ChEBI" id="CHEBI:90615"/>
        <dbReference type="ChEBI" id="CHEBI:90616"/>
        <dbReference type="EC" id="2.1.1.72"/>
    </reaction>
</comment>
<dbReference type="AlphaFoldDB" id="H8FWM9"/>
<dbReference type="NCBIfam" id="NF033451">
    <property type="entry name" value="BREX_2_MTaseX"/>
    <property type="match status" value="1"/>
</dbReference>
<reference evidence="8 9" key="1">
    <citation type="journal article" date="2012" name="J. Bacteriol.">
        <title>Draft Genome Sequence of the Purple Photosynthetic Bacterium Phaeospirillum molischianum DSM120, a Particularly Versatile Bacterium.</title>
        <authorList>
            <person name="Duquesne K."/>
            <person name="Prima V."/>
            <person name="Ji B."/>
            <person name="Rouy Z."/>
            <person name="Medigue C."/>
            <person name="Talla E."/>
            <person name="Sturgis J.N."/>
        </authorList>
    </citation>
    <scope>NUCLEOTIDE SEQUENCE [LARGE SCALE GENOMIC DNA]</scope>
    <source>
        <strain evidence="9">DSM120</strain>
    </source>
</reference>
<evidence type="ECO:0000313" key="9">
    <source>
        <dbReference type="Proteomes" id="UP000004169"/>
    </source>
</evidence>
<dbReference type="GO" id="GO:0003676">
    <property type="term" value="F:nucleic acid binding"/>
    <property type="evidence" value="ECO:0007669"/>
    <property type="project" value="InterPro"/>
</dbReference>
<evidence type="ECO:0000256" key="3">
    <source>
        <dbReference type="ARBA" id="ARBA00022679"/>
    </source>
</evidence>
<keyword evidence="4" id="KW-0949">S-adenosyl-L-methionine</keyword>
<dbReference type="PANTHER" id="PTHR33841">
    <property type="entry name" value="DNA METHYLTRANSFERASE YEEA-RELATED"/>
    <property type="match status" value="1"/>
</dbReference>
<dbReference type="STRING" id="1150626.PHAMO_470017"/>
<dbReference type="InterPro" id="IPR054277">
    <property type="entry name" value="DUF7008"/>
</dbReference>
<evidence type="ECO:0000256" key="1">
    <source>
        <dbReference type="ARBA" id="ARBA00011900"/>
    </source>
</evidence>
<dbReference type="InterPro" id="IPR029063">
    <property type="entry name" value="SAM-dependent_MTases_sf"/>
</dbReference>
<feature type="domain" description="DUF7008" evidence="7">
    <location>
        <begin position="811"/>
        <end position="1182"/>
    </location>
</feature>
<dbReference type="EC" id="2.1.1.72" evidence="1"/>
<keyword evidence="2" id="KW-0489">Methyltransferase</keyword>
<protein>
    <recommendedName>
        <fullName evidence="1">site-specific DNA-methyltransferase (adenine-specific)</fullName>
        <ecNumber evidence="1">2.1.1.72</ecNumber>
    </recommendedName>
</protein>
<dbReference type="PANTHER" id="PTHR33841:SF1">
    <property type="entry name" value="DNA METHYLTRANSFERASE A"/>
    <property type="match status" value="1"/>
</dbReference>
<comment type="caution">
    <text evidence="8">The sequence shown here is derived from an EMBL/GenBank/DDBJ whole genome shotgun (WGS) entry which is preliminary data.</text>
</comment>
<dbReference type="eggNOG" id="COG1002">
    <property type="taxonomic scope" value="Bacteria"/>
</dbReference>
<dbReference type="OrthoDB" id="9806213at2"/>
<evidence type="ECO:0000259" key="7">
    <source>
        <dbReference type="Pfam" id="PF22654"/>
    </source>
</evidence>
<evidence type="ECO:0000313" key="8">
    <source>
        <dbReference type="EMBL" id="CCG42767.1"/>
    </source>
</evidence>
<sequence length="1199" mass="134130">MIIPAVLLKDLKRLVRVLEDDIRDGLPGTAADARLHGEWQAAKEAGRTAATYESWREEEITQSAVHWVLGGVFLRFIEDNGLVERPWLAGPNPERMALARDRYEGYFRAHPHESDRDYLLACFTEAGQLHGAAALFDTRHNPVWELPVSGDGGIALMNFWTKADPDSGRLVHDFTDPDLSTRFLGDLYQDLSEAARKRYALLQTPEFVEEFILDRTLTPAIQEFGFREVRLIDPTCGSGHFLLGAFHRLVTEWSRAEPGRNIRDVAQRALDAVAGVDINPFATAIARFRLLVAALKVCGIGRLADAPDFRFELAAGDSLLHGKRFMDIRGVQLSLDPHDGVTHYFHTEDRDDLDRILGRQYHAVVGNPPYIIVKDKALNDAYRQRYSTCHMKYSLGVPFTERFFDLTQAQNGHSAGFVGMITANSFMKREFGSKLIEDFLPRVDLTHVVDTSGAFIPGHGTPTVILFGRNRRPLLGDVRVAMSIIGESTEPSNPAEGPVWLSILSQIDSAGSEGAFVSVADIARISLSRHPWSLGGGGASDLKQAIESAAKCTLGEYPANSGVMALTLEDEPFIADDMVFIRNGIPKEFIKPYLTGADVRDYACGEGNSIVFPYGRDVNPFLDESILRWLWPHKASLANRIMFRRNQLQRGLHWYEYGMFVKTRFGEPDAIKFVCVATHNHFSAAKFEAVCNRHAPVISAPDHDSAVWMCAELNSSTAAFWMRSVFHNKGSQGISEGFKAEVWERFIEVGSTGLQSFPLAEPYPLDLARELDSLAQQLSATLPAALLAVAVPARAQLDAARERALSIRRRMIALQEELDWRCYKLYGVVDGHEAEGLEFGLEAPEVDLGQRAFEIVMARKMAAEELETTWFARHGSVPTAEIPDHWPVAYRAVVERRIALIESHSHIGLVEKPEYKRRWQWSDGGFEAGWAERERDALERWLLDRLEDGCYWQGGPALKSVNALADIARADDDFCRAAALYEGQDHPDLATLVARLVAKESVPFLPSLRYAESGRRKRAQWEQVWDLQRREDAGQDVGTIDVPPKYKREDFLNPDFWRLRGGLDVPKERFISYPGAEKSADGGLMVAWAGFDHLAQARALAGFYHEMKDVEGWDAPRLIPLLAGLADLIPWLKQWHNAYDADFGQGPGDWFTAFLAEEARTLGVTADDITAWEPAAKVKAKRGRKAKATDQITLEDLGL</sequence>
<dbReference type="EMBL" id="CAHP01000042">
    <property type="protein sequence ID" value="CCG42767.1"/>
    <property type="molecule type" value="Genomic_DNA"/>
</dbReference>
<proteinExistence type="predicted"/>
<dbReference type="Pfam" id="PF07669">
    <property type="entry name" value="Eco57I"/>
    <property type="match status" value="1"/>
</dbReference>
<dbReference type="InterPro" id="IPR002052">
    <property type="entry name" value="DNA_methylase_N6_adenine_CS"/>
</dbReference>
<evidence type="ECO:0000259" key="6">
    <source>
        <dbReference type="Pfam" id="PF07669"/>
    </source>
</evidence>
<evidence type="ECO:0000256" key="5">
    <source>
        <dbReference type="ARBA" id="ARBA00047942"/>
    </source>
</evidence>
<dbReference type="Pfam" id="PF22654">
    <property type="entry name" value="DUF7008"/>
    <property type="match status" value="1"/>
</dbReference>
<dbReference type="PRINTS" id="PR00507">
    <property type="entry name" value="N12N6MTFRASE"/>
</dbReference>
<dbReference type="Gene3D" id="3.40.50.150">
    <property type="entry name" value="Vaccinia Virus protein VP39"/>
    <property type="match status" value="1"/>
</dbReference>
<keyword evidence="9" id="KW-1185">Reference proteome</keyword>
<gene>
    <name evidence="8" type="ORF">PHAMO_470017</name>
</gene>
<name>H8FWM9_MAGML</name>
<dbReference type="SUPFAM" id="SSF53335">
    <property type="entry name" value="S-adenosyl-L-methionine-dependent methyltransferases"/>
    <property type="match status" value="1"/>
</dbReference>
<accession>H8FWM9</accession>
<dbReference type="GO" id="GO:0009007">
    <property type="term" value="F:site-specific DNA-methyltransferase (adenine-specific) activity"/>
    <property type="evidence" value="ECO:0007669"/>
    <property type="project" value="UniProtKB-EC"/>
</dbReference>
<organism evidence="8 9">
    <name type="scientific">Magnetospirillum molischianum DSM 120</name>
    <dbReference type="NCBI Taxonomy" id="1150626"/>
    <lineage>
        <taxon>Bacteria</taxon>
        <taxon>Pseudomonadati</taxon>
        <taxon>Pseudomonadota</taxon>
        <taxon>Alphaproteobacteria</taxon>
        <taxon>Rhodospirillales</taxon>
        <taxon>Rhodospirillaceae</taxon>
        <taxon>Magnetospirillum</taxon>
    </lineage>
</organism>
<dbReference type="PROSITE" id="PS00092">
    <property type="entry name" value="N6_MTASE"/>
    <property type="match status" value="1"/>
</dbReference>
<evidence type="ECO:0000256" key="4">
    <source>
        <dbReference type="ARBA" id="ARBA00022691"/>
    </source>
</evidence>
<dbReference type="InterPro" id="IPR050953">
    <property type="entry name" value="N4_N6_ade-DNA_methylase"/>
</dbReference>
<keyword evidence="3" id="KW-0808">Transferase</keyword>
<dbReference type="RefSeq" id="WP_002730568.1">
    <property type="nucleotide sequence ID" value="NZ_CAHP01000042.1"/>
</dbReference>
<dbReference type="Proteomes" id="UP000004169">
    <property type="component" value="Unassembled WGS sequence"/>
</dbReference>
<feature type="domain" description="Type II methyltransferase M.TaqI-like" evidence="6">
    <location>
        <begin position="273"/>
        <end position="451"/>
    </location>
</feature>
<dbReference type="REBASE" id="49567">
    <property type="entry name" value="Pmo120ORF470017P"/>
</dbReference>
<dbReference type="InterPro" id="IPR011639">
    <property type="entry name" value="MethylTrfase_TaqI-like_dom"/>
</dbReference>